<accession>A0AAW1DA36</accession>
<dbReference type="InterPro" id="IPR036179">
    <property type="entry name" value="Ig-like_dom_sf"/>
</dbReference>
<evidence type="ECO:0000313" key="1">
    <source>
        <dbReference type="EMBL" id="KAK9507874.1"/>
    </source>
</evidence>
<reference evidence="1 2" key="1">
    <citation type="submission" date="2022-12" db="EMBL/GenBank/DDBJ databases">
        <title>Chromosome-level genome assembly of true bugs.</title>
        <authorList>
            <person name="Ma L."/>
            <person name="Li H."/>
        </authorList>
    </citation>
    <scope>NUCLEOTIDE SEQUENCE [LARGE SCALE GENOMIC DNA]</scope>
    <source>
        <strain evidence="1">Lab_2022b</strain>
    </source>
</reference>
<organism evidence="1 2">
    <name type="scientific">Rhynocoris fuscipes</name>
    <dbReference type="NCBI Taxonomy" id="488301"/>
    <lineage>
        <taxon>Eukaryota</taxon>
        <taxon>Metazoa</taxon>
        <taxon>Ecdysozoa</taxon>
        <taxon>Arthropoda</taxon>
        <taxon>Hexapoda</taxon>
        <taxon>Insecta</taxon>
        <taxon>Pterygota</taxon>
        <taxon>Neoptera</taxon>
        <taxon>Paraneoptera</taxon>
        <taxon>Hemiptera</taxon>
        <taxon>Heteroptera</taxon>
        <taxon>Panheteroptera</taxon>
        <taxon>Cimicomorpha</taxon>
        <taxon>Reduviidae</taxon>
        <taxon>Harpactorinae</taxon>
        <taxon>Harpactorini</taxon>
        <taxon>Rhynocoris</taxon>
    </lineage>
</organism>
<dbReference type="Proteomes" id="UP001461498">
    <property type="component" value="Unassembled WGS sequence"/>
</dbReference>
<sequence>MFIKEPPNRVDFSNTTGAVIECTARGNPTPEIIWIRSDGTAVGDVPGLRQVFIFK</sequence>
<comment type="caution">
    <text evidence="1">The sequence shown here is derived from an EMBL/GenBank/DDBJ whole genome shotgun (WGS) entry which is preliminary data.</text>
</comment>
<evidence type="ECO:0008006" key="3">
    <source>
        <dbReference type="Google" id="ProtNLM"/>
    </source>
</evidence>
<proteinExistence type="predicted"/>
<dbReference type="EMBL" id="JAPXFL010000004">
    <property type="protein sequence ID" value="KAK9507874.1"/>
    <property type="molecule type" value="Genomic_DNA"/>
</dbReference>
<dbReference type="InterPro" id="IPR013783">
    <property type="entry name" value="Ig-like_fold"/>
</dbReference>
<protein>
    <recommendedName>
        <fullName evidence="3">Ig-like domain-containing protein</fullName>
    </recommendedName>
</protein>
<dbReference type="AlphaFoldDB" id="A0AAW1DA36"/>
<name>A0AAW1DA36_9HEMI</name>
<gene>
    <name evidence="1" type="ORF">O3M35_007643</name>
</gene>
<evidence type="ECO:0000313" key="2">
    <source>
        <dbReference type="Proteomes" id="UP001461498"/>
    </source>
</evidence>
<keyword evidence="2" id="KW-1185">Reference proteome</keyword>
<dbReference type="SUPFAM" id="SSF48726">
    <property type="entry name" value="Immunoglobulin"/>
    <property type="match status" value="1"/>
</dbReference>
<dbReference type="Gene3D" id="2.60.40.10">
    <property type="entry name" value="Immunoglobulins"/>
    <property type="match status" value="1"/>
</dbReference>